<evidence type="ECO:0000256" key="2">
    <source>
        <dbReference type="PROSITE-ProRule" id="PRU00335"/>
    </source>
</evidence>
<evidence type="ECO:0000313" key="5">
    <source>
        <dbReference type="EMBL" id="MFC2969239.1"/>
    </source>
</evidence>
<dbReference type="Pfam" id="PF00440">
    <property type="entry name" value="TetR_N"/>
    <property type="match status" value="1"/>
</dbReference>
<feature type="region of interest" description="Disordered" evidence="3">
    <location>
        <begin position="1"/>
        <end position="31"/>
    </location>
</feature>
<dbReference type="EMBL" id="JBHRSK010000011">
    <property type="protein sequence ID" value="MFC2969239.1"/>
    <property type="molecule type" value="Genomic_DNA"/>
</dbReference>
<dbReference type="InterPro" id="IPR009057">
    <property type="entry name" value="Homeodomain-like_sf"/>
</dbReference>
<comment type="caution">
    <text evidence="5">The sequence shown here is derived from an EMBL/GenBank/DDBJ whole genome shotgun (WGS) entry which is preliminary data.</text>
</comment>
<dbReference type="PANTHER" id="PTHR30055:SF181">
    <property type="entry name" value="BLR6905 PROTEIN"/>
    <property type="match status" value="1"/>
</dbReference>
<dbReference type="RefSeq" id="WP_377833949.1">
    <property type="nucleotide sequence ID" value="NZ_JBHRSK010000011.1"/>
</dbReference>
<dbReference type="PRINTS" id="PR00455">
    <property type="entry name" value="HTHTETR"/>
</dbReference>
<reference evidence="6" key="1">
    <citation type="journal article" date="2019" name="Int. J. Syst. Evol. Microbiol.">
        <title>The Global Catalogue of Microorganisms (GCM) 10K type strain sequencing project: providing services to taxonomists for standard genome sequencing and annotation.</title>
        <authorList>
            <consortium name="The Broad Institute Genomics Platform"/>
            <consortium name="The Broad Institute Genome Sequencing Center for Infectious Disease"/>
            <person name="Wu L."/>
            <person name="Ma J."/>
        </authorList>
    </citation>
    <scope>NUCLEOTIDE SEQUENCE [LARGE SCALE GENOMIC DNA]</scope>
    <source>
        <strain evidence="6">KCTC 62192</strain>
    </source>
</reference>
<keyword evidence="1 2" id="KW-0238">DNA-binding</keyword>
<dbReference type="Gene3D" id="1.10.357.10">
    <property type="entry name" value="Tetracycline Repressor, domain 2"/>
    <property type="match status" value="1"/>
</dbReference>
<evidence type="ECO:0000256" key="3">
    <source>
        <dbReference type="SAM" id="MobiDB-lite"/>
    </source>
</evidence>
<dbReference type="InterPro" id="IPR050109">
    <property type="entry name" value="HTH-type_TetR-like_transc_reg"/>
</dbReference>
<feature type="domain" description="HTH tetR-type" evidence="4">
    <location>
        <begin position="31"/>
        <end position="90"/>
    </location>
</feature>
<dbReference type="InterPro" id="IPR001647">
    <property type="entry name" value="HTH_TetR"/>
</dbReference>
<proteinExistence type="predicted"/>
<dbReference type="Proteomes" id="UP001595443">
    <property type="component" value="Unassembled WGS sequence"/>
</dbReference>
<name>A0ABV7AIM5_9RHOB</name>
<evidence type="ECO:0000259" key="4">
    <source>
        <dbReference type="PROSITE" id="PS50977"/>
    </source>
</evidence>
<protein>
    <submittedName>
        <fullName evidence="5">TetR/AcrR family transcriptional regulator</fullName>
    </submittedName>
</protein>
<keyword evidence="6" id="KW-1185">Reference proteome</keyword>
<gene>
    <name evidence="5" type="ORF">ACFOES_14130</name>
</gene>
<dbReference type="SUPFAM" id="SSF46689">
    <property type="entry name" value="Homeodomain-like"/>
    <property type="match status" value="1"/>
</dbReference>
<dbReference type="PANTHER" id="PTHR30055">
    <property type="entry name" value="HTH-TYPE TRANSCRIPTIONAL REGULATOR RUTR"/>
    <property type="match status" value="1"/>
</dbReference>
<evidence type="ECO:0000313" key="6">
    <source>
        <dbReference type="Proteomes" id="UP001595443"/>
    </source>
</evidence>
<evidence type="ECO:0000256" key="1">
    <source>
        <dbReference type="ARBA" id="ARBA00023125"/>
    </source>
</evidence>
<sequence length="230" mass="26247">MKAKSDALRGSKRAAAAEKERGGTPSRMPHAERRAQILATASEFFADYGLTAQTRRLAEECGISQRLLYRFFPTKEDLLAEVYREEILGAFKGVWFAELGDRSRSVEERLTVFYTDYLRNTLSRKWLRLFMYASLSESAMAPDYISSIITQLLELIMSEAAHERGVILPDDKPALHEMGWTLHGAISHYAIRRHLYRASHTLPEERVVEMHVRMFLAGFDAMLAPYIAAD</sequence>
<feature type="DNA-binding region" description="H-T-H motif" evidence="2">
    <location>
        <begin position="53"/>
        <end position="72"/>
    </location>
</feature>
<dbReference type="PROSITE" id="PS50977">
    <property type="entry name" value="HTH_TETR_2"/>
    <property type="match status" value="1"/>
</dbReference>
<feature type="compositionally biased region" description="Basic and acidic residues" evidence="3">
    <location>
        <begin position="1"/>
        <end position="22"/>
    </location>
</feature>
<accession>A0ABV7AIM5</accession>
<organism evidence="5 6">
    <name type="scientific">Acidimangrovimonas pyrenivorans</name>
    <dbReference type="NCBI Taxonomy" id="2030798"/>
    <lineage>
        <taxon>Bacteria</taxon>
        <taxon>Pseudomonadati</taxon>
        <taxon>Pseudomonadota</taxon>
        <taxon>Alphaproteobacteria</taxon>
        <taxon>Rhodobacterales</taxon>
        <taxon>Paracoccaceae</taxon>
        <taxon>Acidimangrovimonas</taxon>
    </lineage>
</organism>